<dbReference type="Pfam" id="PF01832">
    <property type="entry name" value="Glucosaminidase"/>
    <property type="match status" value="1"/>
</dbReference>
<feature type="transmembrane region" description="Helical" evidence="4">
    <location>
        <begin position="2430"/>
        <end position="2454"/>
    </location>
</feature>
<dbReference type="InterPro" id="IPR050570">
    <property type="entry name" value="Cell_wall_metabolism_enzyme"/>
</dbReference>
<keyword evidence="4" id="KW-0812">Transmembrane</keyword>
<dbReference type="GO" id="GO:0004222">
    <property type="term" value="F:metalloendopeptidase activity"/>
    <property type="evidence" value="ECO:0007669"/>
    <property type="project" value="TreeGrafter"/>
</dbReference>
<dbReference type="InterPro" id="IPR011055">
    <property type="entry name" value="Dup_hybrid_motif"/>
</dbReference>
<dbReference type="GO" id="GO:0042742">
    <property type="term" value="P:defense response to bacterium"/>
    <property type="evidence" value="ECO:0007669"/>
    <property type="project" value="UniProtKB-KW"/>
</dbReference>
<feature type="domain" description="Peptidase C39-like" evidence="7">
    <location>
        <begin position="2686"/>
        <end position="2824"/>
    </location>
</feature>
<evidence type="ECO:0000256" key="1">
    <source>
        <dbReference type="ARBA" id="ARBA00022529"/>
    </source>
</evidence>
<evidence type="ECO:0000313" key="9">
    <source>
        <dbReference type="EMBL" id="DAF62245.1"/>
    </source>
</evidence>
<evidence type="ECO:0000259" key="8">
    <source>
        <dbReference type="Pfam" id="PF18013"/>
    </source>
</evidence>
<feature type="domain" description="Phage tail lysozyme" evidence="8">
    <location>
        <begin position="3098"/>
        <end position="3228"/>
    </location>
</feature>
<dbReference type="Pfam" id="PF01551">
    <property type="entry name" value="Peptidase_M23"/>
    <property type="match status" value="1"/>
</dbReference>
<dbReference type="Gene3D" id="2.70.70.10">
    <property type="entry name" value="Glucose Permease (Domain IIA)"/>
    <property type="match status" value="1"/>
</dbReference>
<evidence type="ECO:0000259" key="5">
    <source>
        <dbReference type="Pfam" id="PF01551"/>
    </source>
</evidence>
<keyword evidence="4" id="KW-0472">Membrane</keyword>
<dbReference type="Gene3D" id="1.20.120.20">
    <property type="entry name" value="Apolipoprotein"/>
    <property type="match status" value="1"/>
</dbReference>
<dbReference type="InterPro" id="IPR041219">
    <property type="entry name" value="Phage_lysozyme2"/>
</dbReference>
<dbReference type="GO" id="GO:0031640">
    <property type="term" value="P:killing of cells of another organism"/>
    <property type="evidence" value="ECO:0007669"/>
    <property type="project" value="UniProtKB-KW"/>
</dbReference>
<sequence>MAKNSILAYTKRLGKSLKFAAVEVLKEQAPVTTKMIENNKDYAKNSFKEIVGSRQAVGLKMKNLREQFIFKPVNDTFRNLKRELTTGNFYHENESVAKAQQKMMMDMMSDMFGDLMEDFDDTDEENPGSKISRGDAVVASMISGQLRANTSSLSRVIAETTDVQLKNQKAISHAQFAQGERQIGVMTNGFEMLGQGVNSLIEFNNKVMLTYTQNATQYFETMSNLTAENNAILKELIDIQRSVYKDSFDTKEHRNQARSNRVFSKDGFSLENYFKHIEKQANKDGGTLDTIKMMYSALPMMIAEYTGNPMKAVAKGGISMAMGKDLKKAIGNFDKNLSGYFQSALAQLFDLGNGKKGMSKELARIFGVKEEYKDFLKDFESSNYNKGAIAWNGIAQKSLVEVIPGYLRKIESALTGEAARVFNYQTGRWTTELAAANVQKHMDTQLKREAFEKLRESIANAVVYSDLGTSDKQEYNKRKKEIISVANKLMDGVWKNGTFNPRDIERVLTKYKNRDNQYKSKDTSQETFDLVMNMFRASGQLGQLQSKISSGLAVKSRMIENTYASGQGLLHEATNGGIKTSIGGEYIASNFIPPNARYKDKYGMSLYDYQYNIYKELFHIRNLIASGAGSLGGGRRRGGKADPITALDQAFSRQLKQKEKSIKSSVVETATTGGMGKDVANSLDEELTNAMKALHGQGYKDRTKGKGKLADTLSNKATSFLDDVIKSSTVGDKLQTIQQGVQGIFKAPAGLLTTVIAGADEFIHDMLFGKNTNIKDEDGKPVKGLFNVMIHDMKEITNNLNRQINDILGKLRDKLAKTLPDKIKGFAKDWFGFDIDRGIAAAKAKVRRGANFVKENAKQGVQGLYGYAKDAVQSSGMEAAQFFGIDDLIGGRRYNSDAINQYVAQRGKVKSRLAKLAEAERGIQHHASGIKYVNPSKGNVTLTTLHKGELVIPANMNPFNPERDSVNLGQQLSEEKDFKRRLISNIGHHAGGTSDLEIVEQLGAHEQAVTEAKLKNKGNFFTRGIERATRRVSGAIGIDPLMTFSEQAFGIDPRKAASQFNDFAKKNMGAGVQGGAAGAVLGTIFPLGGPLFGALAGSAINVIKNSKTFQETVFGKDIVDDKGNVTHKEGIISKKWQDTLAKYMPDAKKYGTVGALSGLVLPFGPLGGAMLGASISIVKNNKDLNDFLFGDRGGLLNKDRKALIKKHFPRVAAATIGTMVLGPFGILGNSILGAGLGIISTTDKFEELMLGIKDKNGVRRGGLAGAIRRHFTNPLKWTLQDIQKNMGRWLRDDMIKPIFNTVKPVTKLIGVYGLQSAKSITNFIKSKLDSPGLFFEKLFDKLGIGTKAFNLTKWFGKKVAKGAGKLAKGLENKVGGWANRRLIQKGYGTGSTEEQIKFIQENNLEGNVADVTRMMGDIGTGNYAGINAARAQMNDVVDFAKNRKYRGEDYYLNKATKESYADFRAAADQIQEQTRGAVNLNALGIIDEFKNGKGVQGALDKLAKFKSKNGDLLSDEQYKSLVQTLKAGEKKAVRAQEAARVFNKGNKAAIYKVADKVYKGLTIGVEKPLISKEDFRELYLRVVRGDEDAVKEMEAIARVLGSRVNELQKRKGMSLNARLDETEAEDNNPNNKDMTQLYNFLTGNGGVKDMSDAVKQGFYGALYEKGKGFFDRLEKANDKIDKRQGEVLNALQNFTNAIIPTISKAFLPFGLAEKMHLAPGARETFKIWHGKKINANDIEDHAFGGIIGAAKGLFSGSSGAATKGGLLGGLFGGGDKKSDDLEEVKETPSSKATDMRTKDEIAKDMGSLSAASIIGANMSSSKGASSMSVSAGKNGITTVPTADGDTKEYAISSSDGQMMEIPNKHNREINAKNQHKVQLQERSTVALERIAERIGASKAGQTVKKAGGSLLDSLFGPLSGMLSGLASLPIIGPMIAAALAKIGPKIKGAVKEGIKDLGKYVWDTAKTLGKGLLPEGATEKAGSLIDKAKDFGKDVSRKGNSILGGAESKIGKLLTSGAAKGLGGIAGYGLFDGLGYLYNTATGDQAAAQENLKALPGDFSMGLGSFAANRFLGKRFGKGAGYLGGAAAMQAYKMANGEDFDLGDFAFDVGGQAVGDYIFSKAGGKLSTLGKKAKEKAAKIAEEQAIKKATSMYQSDAIKKYVADRGQVKSKLGGLARAEQEVAARKAAQEAAAKAAAKSAKPGLLSRLATKFKGKGKVGAALAGLAALSYGAMGNASAHDIDDTTSGTTGQINDGVPSPQVEESQSLTGMLGGIGATIGASALVSKLGGGIGKMGAAGAAAYDIANGDFSSIPSDMYHGFVDSKALSAIGSGASKAFSKGKEALGFAQEAGTDISKTAAKAETQSSTIQALLSKLKDGITKVSDKLGSVLPAKATKALKGFGAKILERAAKPANIARAATKLMRQGAEAAAASTGIGAIVSAAIIVGGVISDFYHGYNSADEMLKLSEGTSTTGMKIVAGIVTALCSAIPILGIIIPEDAVLEMGIEYVGPAFGFGKKELDELRRKKPRGKDEQTSSLSDNMDKAKDTFSKMIDSAKTGAQTVVSKVIEKGQQFKDFVGNNLEWAKNQAGKAWDALKTGASNLYNSAKDGIMNNYNYVKNGITNNYNYVKNGISNNLEYLGNKASELGDRAAGALGEAGTSLKNFFGYGPGPGSGKHSKYGKGNFYSQLDSQYSMPFNAPGDSEAQTMADSGCGPVSAVNALSSLGVDVDPRMAAQYAIKGGFKETNGGTRPEFFNSFMSKAGMETDNLYDNDSIKQSLAAGNPVVLMGQDNAGESDRTPFAENPHYVTATGIDNNGNIIVQDPETRQPNKVYKANDILSKSTVAISARSKRYGSGKTVRYGKGTSSLRPNNFHFGTGKFRYGRGGISADKMWALANWVAPKTGIDAKLVFAQWYHESGNFSSQLALENYNFGGMTQNEPTGDPKDKQPDGGNYYMHFGNEEEWAEYYAWYCNRCTTPPLSGSKDVDDFASRLKQNGYFGADLTEYANAMRGALSAIPSGKPNMTLIDQSKFGKRDPGKPSKATGGSSSGSSGATGFLSGISKAVSILGDALSFGTAQSSSGSSDGSNNAVSGDAAANAKQIFDFLKSKGLNDIQAAAICGNIEAESGYNPSSVNSGSGAKGLCQWYQDRATKLDQLAQSKGKKWDDLSVQLEYLWSEIGPGGYYNQFVQAMANQSIEDAVVTWEKGFEVSGDTASYPRRIASAKAILAGKGNIGSSGKGKHIKARFGMGNQFKLDTSTPATIPGLTMDPTKKVDINNQYKLPAYTASSLAKPQTTKTMAQALDVKGVNSNNKNAASKPASSGADYSKGFFGRISGMAEKIASPLSKMTKALGASILGTAGKVFGNNLKFLFGDENPFSSILGMDTKKEGGSNGGAQSGGAGSVSTPQSGSAAAALQAGMGNAPITSPFGPRESPGGVGSSMHNGIDLGVDEGTPVPVPVDGVVDDVGCQGGPGSGYGNFVVVKDGKGMYHLFAHLSQQCVSKGDNVKSGTIVAKSGNTGASTGPHLHYTVTSDQNCAGMDGAVDPCQYSIDGLCSGSSGKGKHGSVPNTPGFMSISKYGRGSTRIKVDYTSNRGIDEGSYGLHNQIPKSPASRFGRGKTSNFGRGFGSMIKNLASNAWGSIKTFGSNAFGNIKSYGKEYLNNLKSSNFNLPVAKVDAPNGVGPNGIPYSDNDINYLVNTQNMSKEQAIAVLSKDPKYTNGAPAGGAVGGAAQASSVSTADSGLGAKLDKLIKEQTKTNELLSAIVQLANTFADKGIKANINAASMPQSGATVATMAASSVGAGAGVEGNFNRVGTTDISNYQSIIDNMNSIANR</sequence>
<dbReference type="EMBL" id="BK032823">
    <property type="protein sequence ID" value="DAF62245.1"/>
    <property type="molecule type" value="Genomic_DNA"/>
</dbReference>
<feature type="compositionally biased region" description="Gly residues" evidence="3">
    <location>
        <begin position="3391"/>
        <end position="3402"/>
    </location>
</feature>
<feature type="compositionally biased region" description="Low complexity" evidence="3">
    <location>
        <begin position="3040"/>
        <end position="3053"/>
    </location>
</feature>
<dbReference type="PANTHER" id="PTHR21666">
    <property type="entry name" value="PEPTIDASE-RELATED"/>
    <property type="match status" value="1"/>
</dbReference>
<feature type="domain" description="M23ase beta-sheet core" evidence="5">
    <location>
        <begin position="3442"/>
        <end position="3534"/>
    </location>
</feature>
<feature type="region of interest" description="Disordered" evidence="3">
    <location>
        <begin position="3383"/>
        <end position="3447"/>
    </location>
</feature>
<dbReference type="Pfam" id="PF13529">
    <property type="entry name" value="Peptidase_C39_2"/>
    <property type="match status" value="1"/>
</dbReference>
<evidence type="ECO:0000256" key="3">
    <source>
        <dbReference type="SAM" id="MobiDB-lite"/>
    </source>
</evidence>
<dbReference type="CDD" id="cd12797">
    <property type="entry name" value="M23_peptidase"/>
    <property type="match status" value="1"/>
</dbReference>
<feature type="domain" description="Mannosyl-glycoprotein endo-beta-N-acetylglucosamidase-like" evidence="6">
    <location>
        <begin position="2896"/>
        <end position="3010"/>
    </location>
</feature>
<dbReference type="Gene3D" id="3.90.70.10">
    <property type="entry name" value="Cysteine proteinases"/>
    <property type="match status" value="1"/>
</dbReference>
<feature type="compositionally biased region" description="Low complexity" evidence="3">
    <location>
        <begin position="3403"/>
        <end position="3419"/>
    </location>
</feature>
<dbReference type="InterPro" id="IPR002901">
    <property type="entry name" value="MGlyc_endo_b_GlcNAc-like_dom"/>
</dbReference>
<organism evidence="9">
    <name type="scientific">Myoviridae sp. ctIty1</name>
    <dbReference type="NCBI Taxonomy" id="2827673"/>
    <lineage>
        <taxon>Viruses</taxon>
        <taxon>Duplodnaviria</taxon>
        <taxon>Heunggongvirae</taxon>
        <taxon>Uroviricota</taxon>
        <taxon>Caudoviricetes</taxon>
    </lineage>
</organism>
<name>A0A8S5TG17_9CAUD</name>
<dbReference type="Pfam" id="PF18013">
    <property type="entry name" value="Phage_lysozyme2"/>
    <property type="match status" value="1"/>
</dbReference>
<keyword evidence="1" id="KW-0929">Antimicrobial</keyword>
<dbReference type="PANTHER" id="PTHR21666:SF270">
    <property type="entry name" value="MUREIN HYDROLASE ACTIVATOR ENVC"/>
    <property type="match status" value="1"/>
</dbReference>
<dbReference type="Gene3D" id="1.10.530.10">
    <property type="match status" value="2"/>
</dbReference>
<keyword evidence="2" id="KW-0081">Bacteriolytic enzyme</keyword>
<evidence type="ECO:0000259" key="7">
    <source>
        <dbReference type="Pfam" id="PF13529"/>
    </source>
</evidence>
<evidence type="ECO:0000256" key="4">
    <source>
        <dbReference type="SAM" id="Phobius"/>
    </source>
</evidence>
<dbReference type="SUPFAM" id="SSF51261">
    <property type="entry name" value="Duplicated hybrid motif"/>
    <property type="match status" value="1"/>
</dbReference>
<dbReference type="InterPro" id="IPR039564">
    <property type="entry name" value="Peptidase_C39-like"/>
</dbReference>
<feature type="transmembrane region" description="Helical" evidence="4">
    <location>
        <begin position="2475"/>
        <end position="2496"/>
    </location>
</feature>
<evidence type="ECO:0000256" key="2">
    <source>
        <dbReference type="ARBA" id="ARBA00022638"/>
    </source>
</evidence>
<accession>A0A8S5TG17</accession>
<dbReference type="GO" id="GO:0004040">
    <property type="term" value="F:amidase activity"/>
    <property type="evidence" value="ECO:0007669"/>
    <property type="project" value="InterPro"/>
</dbReference>
<reference evidence="9" key="1">
    <citation type="journal article" date="2021" name="Proc. Natl. Acad. Sci. U.S.A.">
        <title>A Catalog of Tens of Thousands of Viruses from Human Metagenomes Reveals Hidden Associations with Chronic Diseases.</title>
        <authorList>
            <person name="Tisza M.J."/>
            <person name="Buck C.B."/>
        </authorList>
    </citation>
    <scope>NUCLEOTIDE SEQUENCE</scope>
    <source>
        <strain evidence="9">CtIty1</strain>
    </source>
</reference>
<keyword evidence="4" id="KW-1133">Transmembrane helix</keyword>
<feature type="region of interest" description="Disordered" evidence="3">
    <location>
        <begin position="2241"/>
        <end position="2262"/>
    </location>
</feature>
<proteinExistence type="predicted"/>
<protein>
    <submittedName>
        <fullName evidence="9">Tail tape measure</fullName>
    </submittedName>
</protein>
<evidence type="ECO:0000259" key="6">
    <source>
        <dbReference type="Pfam" id="PF01832"/>
    </source>
</evidence>
<dbReference type="InterPro" id="IPR016047">
    <property type="entry name" value="M23ase_b-sheet_dom"/>
</dbReference>
<feature type="region of interest" description="Disordered" evidence="3">
    <location>
        <begin position="3021"/>
        <end position="3053"/>
    </location>
</feature>